<dbReference type="PANTHER" id="PTHR46112:SF3">
    <property type="entry name" value="AMINOPEPTIDASE YPDF"/>
    <property type="match status" value="1"/>
</dbReference>
<dbReference type="OrthoDB" id="9806388at2"/>
<proteinExistence type="predicted"/>
<dbReference type="InterPro" id="IPR000587">
    <property type="entry name" value="Creatinase_N"/>
</dbReference>
<keyword evidence="3" id="KW-0645">Protease</keyword>
<keyword evidence="3" id="KW-0378">Hydrolase</keyword>
<evidence type="ECO:0000313" key="4">
    <source>
        <dbReference type="Proteomes" id="UP000215694"/>
    </source>
</evidence>
<sequence>MNRLEKVVNLLKDNNLDAIYLTNPSNVNYITGYTDEEAYALISKYGNFVITDTRYIELAESLCKDFEIINWHLFDRSIPKTLKEVCIKTNIKKLGFEKNNIIFDNYNTLKCELEPEGIHLIPSENIVEELRYIKTQDEIDNTKKACMIADKSLEELIPHIKIGVTESELAAKLEYFMKINGANQVGFDTILVSGTKTSLLHGKPSDKVLENGDLLIIDYGANYNGYISDTTRTFIIGSANERQLELYNLVKEAQLVGLENMKPGVHATHPDTKIREVVKKYEDNYYRGLGHGVGRDLHEEPFLGNYGTKTIKEGCIITMEPGIYFPGWGGVRIEDTVLITKGGNEILTKFPKDLMILDKQ</sequence>
<dbReference type="Pfam" id="PF00557">
    <property type="entry name" value="Peptidase_M24"/>
    <property type="match status" value="1"/>
</dbReference>
<organism evidence="3 4">
    <name type="scientific">Romboutsia weinsteinii</name>
    <dbReference type="NCBI Taxonomy" id="2020949"/>
    <lineage>
        <taxon>Bacteria</taxon>
        <taxon>Bacillati</taxon>
        <taxon>Bacillota</taxon>
        <taxon>Clostridia</taxon>
        <taxon>Peptostreptococcales</taxon>
        <taxon>Peptostreptococcaceae</taxon>
        <taxon>Romboutsia</taxon>
    </lineage>
</organism>
<dbReference type="Gene3D" id="3.40.350.10">
    <property type="entry name" value="Creatinase/prolidase N-terminal domain"/>
    <property type="match status" value="1"/>
</dbReference>
<evidence type="ECO:0000313" key="3">
    <source>
        <dbReference type="EMBL" id="RDY28512.1"/>
    </source>
</evidence>
<dbReference type="GO" id="GO:0004177">
    <property type="term" value="F:aminopeptidase activity"/>
    <property type="evidence" value="ECO:0007669"/>
    <property type="project" value="UniProtKB-KW"/>
</dbReference>
<dbReference type="AlphaFoldDB" id="A0A371J6V7"/>
<comment type="caution">
    <text evidence="3">The sequence shown here is derived from an EMBL/GenBank/DDBJ whole genome shotgun (WGS) entry which is preliminary data.</text>
</comment>
<dbReference type="InterPro" id="IPR050659">
    <property type="entry name" value="Peptidase_M24B"/>
</dbReference>
<dbReference type="EMBL" id="NOJY02000006">
    <property type="protein sequence ID" value="RDY28512.1"/>
    <property type="molecule type" value="Genomic_DNA"/>
</dbReference>
<dbReference type="Pfam" id="PF01321">
    <property type="entry name" value="Creatinase_N"/>
    <property type="match status" value="1"/>
</dbReference>
<evidence type="ECO:0000259" key="1">
    <source>
        <dbReference type="Pfam" id="PF00557"/>
    </source>
</evidence>
<dbReference type="Gene3D" id="3.90.230.10">
    <property type="entry name" value="Creatinase/methionine aminopeptidase superfamily"/>
    <property type="match status" value="1"/>
</dbReference>
<dbReference type="InterPro" id="IPR029149">
    <property type="entry name" value="Creatin/AminoP/Spt16_N"/>
</dbReference>
<dbReference type="RefSeq" id="WP_094366375.1">
    <property type="nucleotide sequence ID" value="NZ_NOJY02000006.1"/>
</dbReference>
<keyword evidence="4" id="KW-1185">Reference proteome</keyword>
<evidence type="ECO:0000259" key="2">
    <source>
        <dbReference type="Pfam" id="PF01321"/>
    </source>
</evidence>
<dbReference type="PANTHER" id="PTHR46112">
    <property type="entry name" value="AMINOPEPTIDASE"/>
    <property type="match status" value="1"/>
</dbReference>
<reference evidence="3 4" key="1">
    <citation type="journal article" date="2017" name="Genome Announc.">
        <title>Draft Genome Sequence of Romboutsia weinsteinii sp. nov. Strain CCRI-19649(T) Isolated from Surface Water.</title>
        <authorList>
            <person name="Maheux A.F."/>
            <person name="Boudreau D.K."/>
            <person name="Berube E."/>
            <person name="Boissinot M."/>
            <person name="Cantin P."/>
            <person name="Raymond F."/>
            <person name="Corbeil J."/>
            <person name="Omar R.F."/>
            <person name="Bergeron M.G."/>
        </authorList>
    </citation>
    <scope>NUCLEOTIDE SEQUENCE [LARGE SCALE GENOMIC DNA]</scope>
    <source>
        <strain evidence="3 4">CCRI-19649</strain>
    </source>
</reference>
<accession>A0A371J6V7</accession>
<protein>
    <submittedName>
        <fullName evidence="3">Aminopeptidase P family protein</fullName>
    </submittedName>
</protein>
<feature type="domain" description="Creatinase N-terminal" evidence="2">
    <location>
        <begin position="3"/>
        <end position="133"/>
    </location>
</feature>
<dbReference type="InterPro" id="IPR036005">
    <property type="entry name" value="Creatinase/aminopeptidase-like"/>
</dbReference>
<feature type="domain" description="Peptidase M24" evidence="1">
    <location>
        <begin position="141"/>
        <end position="341"/>
    </location>
</feature>
<dbReference type="SUPFAM" id="SSF55920">
    <property type="entry name" value="Creatinase/aminopeptidase"/>
    <property type="match status" value="1"/>
</dbReference>
<name>A0A371J6V7_9FIRM</name>
<dbReference type="SUPFAM" id="SSF53092">
    <property type="entry name" value="Creatinase/prolidase N-terminal domain"/>
    <property type="match status" value="1"/>
</dbReference>
<dbReference type="InterPro" id="IPR000994">
    <property type="entry name" value="Pept_M24"/>
</dbReference>
<keyword evidence="3" id="KW-0031">Aminopeptidase</keyword>
<dbReference type="Proteomes" id="UP000215694">
    <property type="component" value="Unassembled WGS sequence"/>
</dbReference>
<gene>
    <name evidence="3" type="ORF">CHL78_004820</name>
</gene>